<gene>
    <name evidence="2" type="ORF">SHI21_16640</name>
</gene>
<keyword evidence="1" id="KW-0732">Signal</keyword>
<accession>A0ABU5W0S2</accession>
<evidence type="ECO:0000313" key="2">
    <source>
        <dbReference type="EMBL" id="MEA9357860.1"/>
    </source>
</evidence>
<evidence type="ECO:0000313" key="3">
    <source>
        <dbReference type="Proteomes" id="UP001302274"/>
    </source>
</evidence>
<sequence length="65" mass="7092">MKHVLLASALLLSLNVAQAKKVSHKKTAKISKEEARELCLTTKGAELSKKDLKKCVSKAMRTGKV</sequence>
<organism evidence="2 3">
    <name type="scientific">Bacteriovorax antarcticus</name>
    <dbReference type="NCBI Taxonomy" id="3088717"/>
    <lineage>
        <taxon>Bacteria</taxon>
        <taxon>Pseudomonadati</taxon>
        <taxon>Bdellovibrionota</taxon>
        <taxon>Bacteriovoracia</taxon>
        <taxon>Bacteriovoracales</taxon>
        <taxon>Bacteriovoracaceae</taxon>
        <taxon>Bacteriovorax</taxon>
    </lineage>
</organism>
<evidence type="ECO:0000256" key="1">
    <source>
        <dbReference type="SAM" id="SignalP"/>
    </source>
</evidence>
<name>A0ABU5W0S2_9BACT</name>
<feature type="chain" id="PRO_5045256489" description="PsiF repeat-containing protein" evidence="1">
    <location>
        <begin position="20"/>
        <end position="65"/>
    </location>
</feature>
<reference evidence="2 3" key="1">
    <citation type="submission" date="2023-11" db="EMBL/GenBank/DDBJ databases">
        <title>A Novel Polar Bacteriovorax (B. antarcticus) Isolated from the Biocrust in Antarctica.</title>
        <authorList>
            <person name="Mun W."/>
            <person name="Choi S.Y."/>
            <person name="Mitchell R.J."/>
        </authorList>
    </citation>
    <scope>NUCLEOTIDE SEQUENCE [LARGE SCALE GENOMIC DNA]</scope>
    <source>
        <strain evidence="2 3">PP10</strain>
    </source>
</reference>
<proteinExistence type="predicted"/>
<dbReference type="EMBL" id="JAYGJQ010000002">
    <property type="protein sequence ID" value="MEA9357860.1"/>
    <property type="molecule type" value="Genomic_DNA"/>
</dbReference>
<protein>
    <recommendedName>
        <fullName evidence="4">PsiF repeat-containing protein</fullName>
    </recommendedName>
</protein>
<comment type="caution">
    <text evidence="2">The sequence shown here is derived from an EMBL/GenBank/DDBJ whole genome shotgun (WGS) entry which is preliminary data.</text>
</comment>
<dbReference type="RefSeq" id="WP_323578037.1">
    <property type="nucleotide sequence ID" value="NZ_JAYGJQ010000002.1"/>
</dbReference>
<dbReference type="Proteomes" id="UP001302274">
    <property type="component" value="Unassembled WGS sequence"/>
</dbReference>
<feature type="signal peptide" evidence="1">
    <location>
        <begin position="1"/>
        <end position="19"/>
    </location>
</feature>
<keyword evidence="3" id="KW-1185">Reference proteome</keyword>
<evidence type="ECO:0008006" key="4">
    <source>
        <dbReference type="Google" id="ProtNLM"/>
    </source>
</evidence>